<dbReference type="InterPro" id="IPR036265">
    <property type="entry name" value="HIT-like_sf"/>
</dbReference>
<dbReference type="Gene3D" id="3.30.428.70">
    <property type="match status" value="1"/>
</dbReference>
<protein>
    <submittedName>
        <fullName evidence="5">Uncharacterized protein</fullName>
    </submittedName>
</protein>
<feature type="binding site" evidence="2">
    <location>
        <position position="153"/>
    </location>
    <ligand>
        <name>substrate</name>
    </ligand>
</feature>
<accession>A0A7H9HQR5</accession>
<feature type="domain" description="ATP adenylyltransferase C-terminal" evidence="3">
    <location>
        <begin position="203"/>
        <end position="319"/>
    </location>
</feature>
<dbReference type="PANTHER" id="PTHR38420">
    <property type="entry name" value="AP-4-A PHOSPHORYLASE II"/>
    <property type="match status" value="1"/>
</dbReference>
<evidence type="ECO:0000259" key="4">
    <source>
        <dbReference type="Pfam" id="PF19327"/>
    </source>
</evidence>
<evidence type="ECO:0000313" key="6">
    <source>
        <dbReference type="Proteomes" id="UP000510647"/>
    </source>
</evidence>
<dbReference type="Pfam" id="PF19327">
    <property type="entry name" value="Ap4A_phos_N"/>
    <property type="match status" value="1"/>
</dbReference>
<feature type="binding site" evidence="2">
    <location>
        <position position="66"/>
    </location>
    <ligand>
        <name>substrate</name>
    </ligand>
</feature>
<dbReference type="InterPro" id="IPR043171">
    <property type="entry name" value="Ap4A_phos1/2-like"/>
</dbReference>
<proteinExistence type="predicted"/>
<dbReference type="SUPFAM" id="SSF54197">
    <property type="entry name" value="HIT-like"/>
    <property type="match status" value="1"/>
</dbReference>
<dbReference type="GO" id="GO:0003877">
    <property type="term" value="F:ATP:ADP adenylyltransferase activity"/>
    <property type="evidence" value="ECO:0007669"/>
    <property type="project" value="InterPro"/>
</dbReference>
<dbReference type="GO" id="GO:0009117">
    <property type="term" value="P:nucleotide metabolic process"/>
    <property type="evidence" value="ECO:0007669"/>
    <property type="project" value="InterPro"/>
</dbReference>
<dbReference type="OrthoDB" id="10267950at2759"/>
<feature type="binding site" evidence="2">
    <location>
        <begin position="101"/>
        <end position="102"/>
    </location>
    <ligand>
        <name>substrate</name>
    </ligand>
</feature>
<dbReference type="PANTHER" id="PTHR38420:SF1">
    <property type="entry name" value="PUTATIVE (AFU_ORTHOLOGUE AFUA_5G14690)-RELATED"/>
    <property type="match status" value="1"/>
</dbReference>
<feature type="binding site" evidence="2">
    <location>
        <position position="168"/>
    </location>
    <ligand>
        <name>substrate</name>
    </ligand>
</feature>
<evidence type="ECO:0000259" key="3">
    <source>
        <dbReference type="Pfam" id="PF09830"/>
    </source>
</evidence>
<feature type="binding site" evidence="2">
    <location>
        <begin position="159"/>
        <end position="162"/>
    </location>
    <ligand>
        <name>substrate</name>
    </ligand>
</feature>
<dbReference type="PIRSF" id="PIRSF000846">
    <property type="entry name" value="ATP_adenylyltr"/>
    <property type="match status" value="1"/>
</dbReference>
<feature type="binding site" evidence="2">
    <location>
        <begin position="283"/>
        <end position="285"/>
    </location>
    <ligand>
        <name>substrate</name>
    </ligand>
</feature>
<sequence>MSCFNVGKLSGCKMLPDNVSELISKKYEEAVNNGHLCFTESTTKRLKDAKSGMNYVISYAPSLASKPERGDQPDKNPFAEPEPELTVVENVADGEYRLLLNKFPIVPEHTLLVTNAYKDQKSPLSPLDLMTAYKLLLKLDDEDENKRHMMIYNSGPSSGSSQDHKHLQTLRLPQNFVALQDRICAGKSHFLPDFKTEPLQDDKVSFAHFVLPLPESEEDVNEDLLAMCYVSLVQRALTFFQDWAGERPELQKNQGYNVLMTKNWICVVPRSSTRAKSLQIGFNATGYAGLILVKTQEAYDEILQVPHKIDEALLECGFPNTAGKKQTQYSY</sequence>
<evidence type="ECO:0000256" key="1">
    <source>
        <dbReference type="PIRSR" id="PIRSR000846-1"/>
    </source>
</evidence>
<dbReference type="EMBL" id="CP059268">
    <property type="protein sequence ID" value="QLQ78685.1"/>
    <property type="molecule type" value="Genomic_DNA"/>
</dbReference>
<name>A0A7H9HQR5_9SACH</name>
<feature type="active site" description="Nucleophile" evidence="1">
    <location>
        <position position="166"/>
    </location>
</feature>
<dbReference type="InterPro" id="IPR019200">
    <property type="entry name" value="ATP_adenylylTrfase_C"/>
</dbReference>
<feature type="binding site" evidence="2">
    <location>
        <position position="294"/>
    </location>
    <ligand>
        <name>substrate</name>
    </ligand>
</feature>
<feature type="binding site" evidence="2">
    <location>
        <position position="290"/>
    </location>
    <ligand>
        <name>substrate</name>
    </ligand>
</feature>
<gene>
    <name evidence="5" type="ORF">HG537_0B00350</name>
</gene>
<evidence type="ECO:0000256" key="2">
    <source>
        <dbReference type="PIRSR" id="PIRSR000846-2"/>
    </source>
</evidence>
<dbReference type="AlphaFoldDB" id="A0A7H9HQR5"/>
<dbReference type="Pfam" id="PF09830">
    <property type="entry name" value="ATP_transf"/>
    <property type="match status" value="1"/>
</dbReference>
<evidence type="ECO:0000313" key="5">
    <source>
        <dbReference type="EMBL" id="QLQ78685.1"/>
    </source>
</evidence>
<organism evidence="5 6">
    <name type="scientific">Torulaspora globosa</name>
    <dbReference type="NCBI Taxonomy" id="48254"/>
    <lineage>
        <taxon>Eukaryota</taxon>
        <taxon>Fungi</taxon>
        <taxon>Dikarya</taxon>
        <taxon>Ascomycota</taxon>
        <taxon>Saccharomycotina</taxon>
        <taxon>Saccharomycetes</taxon>
        <taxon>Saccharomycetales</taxon>
        <taxon>Saccharomycetaceae</taxon>
        <taxon>Torulaspora</taxon>
    </lineage>
</organism>
<dbReference type="InterPro" id="IPR009163">
    <property type="entry name" value="Ap4A_phos1/2"/>
</dbReference>
<reference evidence="5 6" key="1">
    <citation type="submission" date="2020-06" db="EMBL/GenBank/DDBJ databases">
        <title>The yeast mating-type switching endonuclease HO is a domesticated member of an unorthodox homing genetic element family.</title>
        <authorList>
            <person name="Coughlan A.Y."/>
            <person name="Lombardi L."/>
            <person name="Braun-Galleani S."/>
            <person name="Martos A.R."/>
            <person name="Galeote V."/>
            <person name="Bigey F."/>
            <person name="Dequin S."/>
            <person name="Byrne K.P."/>
            <person name="Wolfe K.H."/>
        </authorList>
    </citation>
    <scope>NUCLEOTIDE SEQUENCE [LARGE SCALE GENOMIC DNA]</scope>
    <source>
        <strain evidence="5 6">CBS2947</strain>
    </source>
</reference>
<dbReference type="InterPro" id="IPR045759">
    <property type="entry name" value="Ap4A_phos1/2_N"/>
</dbReference>
<dbReference type="GO" id="GO:0005524">
    <property type="term" value="F:ATP binding"/>
    <property type="evidence" value="ECO:0007669"/>
    <property type="project" value="InterPro"/>
</dbReference>
<dbReference type="Proteomes" id="UP000510647">
    <property type="component" value="Chromosome 2"/>
</dbReference>
<feature type="domain" description="Ap4A phosphorylase 1/2 N-terminal" evidence="4">
    <location>
        <begin position="14"/>
        <end position="174"/>
    </location>
</feature>
<keyword evidence="6" id="KW-1185">Reference proteome</keyword>